<evidence type="ECO:0000259" key="2">
    <source>
        <dbReference type="PROSITE" id="PS50196"/>
    </source>
</evidence>
<evidence type="ECO:0000256" key="1">
    <source>
        <dbReference type="SAM" id="MobiDB-lite"/>
    </source>
</evidence>
<feature type="region of interest" description="Disordered" evidence="1">
    <location>
        <begin position="71"/>
        <end position="105"/>
    </location>
</feature>
<proteinExistence type="predicted"/>
<feature type="compositionally biased region" description="Polar residues" evidence="1">
    <location>
        <begin position="308"/>
        <end position="318"/>
    </location>
</feature>
<feature type="domain" description="RanBD1" evidence="2">
    <location>
        <begin position="296"/>
        <end position="388"/>
    </location>
</feature>
<feature type="compositionally biased region" description="Basic and acidic residues" evidence="1">
    <location>
        <begin position="181"/>
        <end position="191"/>
    </location>
</feature>
<dbReference type="AlphaFoldDB" id="A0A8H6VTE8"/>
<evidence type="ECO:0000313" key="4">
    <source>
        <dbReference type="Proteomes" id="UP000613580"/>
    </source>
</evidence>
<name>A0A8H6VTE8_MYCCL</name>
<accession>A0A8H6VTE8</accession>
<dbReference type="InterPro" id="IPR000156">
    <property type="entry name" value="Ran_bind_dom"/>
</dbReference>
<sequence>MLSDLNTAVSIKRERSRYGIARKIRPLPACVSPFLTRHWFVNTRHLSRARNANHTPPTPVVDSPTLATKDAEYDEPEATYSDSDPASLKRKREHENNAPPDLEYPLNLYSIYPRKRRTGSVSSKDEAQVKNELVEEAQVLVQEPIQSVQAESEPSVETEPAPASDEVVAPPKQEQIAQEPAKPEDNPRSKTPEAITTPEPPAAATPAPVPAPAPRFVFPQTSPSPRFAPFPTTRLSGSTTTAFSGFAGSSSNPFFASTAGGANGSLNAFASAGAATVSNKKRSIWAAGDDEPEANDAKPALAAATPTGAMTASQTPLTTGEEDESTPLSLRGLTLFVKRGDLAFSSGVSGTLKLLAHKTNGSKRLLFRREPLWQVAMNVRLQGTGALRCTFDPRDSILRVIVKELAGPESPTAQTVIYAFKPGRTCKRTEFSAFAEALVVQAHQVGQEPQDSQIACVI</sequence>
<evidence type="ECO:0000313" key="3">
    <source>
        <dbReference type="EMBL" id="KAF7289413.1"/>
    </source>
</evidence>
<dbReference type="Proteomes" id="UP000613580">
    <property type="component" value="Unassembled WGS sequence"/>
</dbReference>
<feature type="region of interest" description="Disordered" evidence="1">
    <location>
        <begin position="145"/>
        <end position="211"/>
    </location>
</feature>
<dbReference type="PROSITE" id="PS50196">
    <property type="entry name" value="RANBD1"/>
    <property type="match status" value="1"/>
</dbReference>
<dbReference type="OrthoDB" id="2357150at2759"/>
<dbReference type="SUPFAM" id="SSF50729">
    <property type="entry name" value="PH domain-like"/>
    <property type="match status" value="1"/>
</dbReference>
<comment type="caution">
    <text evidence="3">The sequence shown here is derived from an EMBL/GenBank/DDBJ whole genome shotgun (WGS) entry which is preliminary data.</text>
</comment>
<keyword evidence="4" id="KW-1185">Reference proteome</keyword>
<gene>
    <name evidence="3" type="ORF">HMN09_01334700</name>
</gene>
<reference evidence="3" key="1">
    <citation type="submission" date="2020-05" db="EMBL/GenBank/DDBJ databases">
        <title>Mycena genomes resolve the evolution of fungal bioluminescence.</title>
        <authorList>
            <person name="Tsai I.J."/>
        </authorList>
    </citation>
    <scope>NUCLEOTIDE SEQUENCE</scope>
    <source>
        <strain evidence="3">110903Hualien_Pintung</strain>
    </source>
</reference>
<feature type="region of interest" description="Disordered" evidence="1">
    <location>
        <begin position="302"/>
        <end position="325"/>
    </location>
</feature>
<organism evidence="3 4">
    <name type="scientific">Mycena chlorophos</name>
    <name type="common">Agaric fungus</name>
    <name type="synonym">Agaricus chlorophos</name>
    <dbReference type="NCBI Taxonomy" id="658473"/>
    <lineage>
        <taxon>Eukaryota</taxon>
        <taxon>Fungi</taxon>
        <taxon>Dikarya</taxon>
        <taxon>Basidiomycota</taxon>
        <taxon>Agaricomycotina</taxon>
        <taxon>Agaricomycetes</taxon>
        <taxon>Agaricomycetidae</taxon>
        <taxon>Agaricales</taxon>
        <taxon>Marasmiineae</taxon>
        <taxon>Mycenaceae</taxon>
        <taxon>Mycena</taxon>
    </lineage>
</organism>
<dbReference type="Gene3D" id="2.30.29.30">
    <property type="entry name" value="Pleckstrin-homology domain (PH domain)/Phosphotyrosine-binding domain (PTB)"/>
    <property type="match status" value="1"/>
</dbReference>
<feature type="compositionally biased region" description="Pro residues" evidence="1">
    <location>
        <begin position="198"/>
        <end position="211"/>
    </location>
</feature>
<dbReference type="InterPro" id="IPR011993">
    <property type="entry name" value="PH-like_dom_sf"/>
</dbReference>
<protein>
    <submittedName>
        <fullName evidence="3">RanBD1 domain-containing protein</fullName>
    </submittedName>
</protein>
<dbReference type="EMBL" id="JACAZE010000029">
    <property type="protein sequence ID" value="KAF7289413.1"/>
    <property type="molecule type" value="Genomic_DNA"/>
</dbReference>